<evidence type="ECO:0000256" key="2">
    <source>
        <dbReference type="ARBA" id="ARBA00022692"/>
    </source>
</evidence>
<dbReference type="PANTHER" id="PTHR12035:SF132">
    <property type="entry name" value="MYELOID CELL SURFACE ANTIGEN CD33"/>
    <property type="match status" value="1"/>
</dbReference>
<comment type="subcellular location">
    <subcellularLocation>
        <location evidence="1">Membrane</location>
        <topology evidence="1">Single-pass type I membrane protein</topology>
    </subcellularLocation>
</comment>
<feature type="region of interest" description="Disordered" evidence="12">
    <location>
        <begin position="593"/>
        <end position="613"/>
    </location>
</feature>
<keyword evidence="17" id="KW-1185">Reference proteome</keyword>
<gene>
    <name evidence="16" type="ORF">mMyoMyo1_010353</name>
</gene>
<evidence type="ECO:0000259" key="14">
    <source>
        <dbReference type="PROSITE" id="PS50181"/>
    </source>
</evidence>
<evidence type="ECO:0000259" key="15">
    <source>
        <dbReference type="PROSITE" id="PS50835"/>
    </source>
</evidence>
<comment type="caution">
    <text evidence="16">The sequence shown here is derived from an EMBL/GenBank/DDBJ whole genome shotgun (WGS) entry which is preliminary data.</text>
</comment>
<keyword evidence="2 13" id="KW-0812">Transmembrane</keyword>
<evidence type="ECO:0000256" key="3">
    <source>
        <dbReference type="ARBA" id="ARBA00022729"/>
    </source>
</evidence>
<keyword evidence="4" id="KW-0430">Lectin</keyword>
<dbReference type="Gene3D" id="1.20.1280.50">
    <property type="match status" value="1"/>
</dbReference>
<dbReference type="SUPFAM" id="SSF48726">
    <property type="entry name" value="Immunoglobulin"/>
    <property type="match status" value="2"/>
</dbReference>
<organism evidence="16 17">
    <name type="scientific">Myotis myotis</name>
    <name type="common">Greater mouse-eared bat</name>
    <name type="synonym">Vespertilio myotis</name>
    <dbReference type="NCBI Taxonomy" id="51298"/>
    <lineage>
        <taxon>Eukaryota</taxon>
        <taxon>Metazoa</taxon>
        <taxon>Chordata</taxon>
        <taxon>Craniata</taxon>
        <taxon>Vertebrata</taxon>
        <taxon>Euteleostomi</taxon>
        <taxon>Mammalia</taxon>
        <taxon>Eutheria</taxon>
        <taxon>Laurasiatheria</taxon>
        <taxon>Chiroptera</taxon>
        <taxon>Yangochiroptera</taxon>
        <taxon>Vespertilionidae</taxon>
        <taxon>Myotis</taxon>
    </lineage>
</organism>
<dbReference type="Pfam" id="PF12937">
    <property type="entry name" value="F-box-like"/>
    <property type="match status" value="1"/>
</dbReference>
<dbReference type="InterPro" id="IPR036179">
    <property type="entry name" value="Ig-like_dom_sf"/>
</dbReference>
<evidence type="ECO:0000256" key="11">
    <source>
        <dbReference type="ARBA" id="ARBA00038361"/>
    </source>
</evidence>
<dbReference type="VEuPathDB" id="HostDB:LOC118675048"/>
<evidence type="ECO:0008006" key="18">
    <source>
        <dbReference type="Google" id="ProtNLM"/>
    </source>
</evidence>
<protein>
    <recommendedName>
        <fullName evidence="18">CD33 molecule</fullName>
    </recommendedName>
</protein>
<feature type="domain" description="Ig-like" evidence="15">
    <location>
        <begin position="393"/>
        <end position="476"/>
    </location>
</feature>
<dbReference type="FunFam" id="2.60.40.10:FF:000829">
    <property type="entry name" value="Sialic acid-binding Ig-like lectin 8"/>
    <property type="match status" value="1"/>
</dbReference>
<keyword evidence="10" id="KW-0393">Immunoglobulin domain</keyword>
<keyword evidence="5" id="KW-0130">Cell adhesion</keyword>
<keyword evidence="7 13" id="KW-0472">Membrane</keyword>
<reference evidence="16 17" key="1">
    <citation type="journal article" date="2020" name="Nature">
        <title>Six reference-quality genomes reveal evolution of bat adaptations.</title>
        <authorList>
            <person name="Jebb D."/>
            <person name="Huang Z."/>
            <person name="Pippel M."/>
            <person name="Hughes G.M."/>
            <person name="Lavrichenko K."/>
            <person name="Devanna P."/>
            <person name="Winkler S."/>
            <person name="Jermiin L.S."/>
            <person name="Skirmuntt E.C."/>
            <person name="Katzourakis A."/>
            <person name="Burkitt-Gray L."/>
            <person name="Ray D.A."/>
            <person name="Sullivan K.A.M."/>
            <person name="Roscito J.G."/>
            <person name="Kirilenko B.M."/>
            <person name="Davalos L.M."/>
            <person name="Corthals A.P."/>
            <person name="Power M.L."/>
            <person name="Jones G."/>
            <person name="Ransome R.D."/>
            <person name="Dechmann D.K.N."/>
            <person name="Locatelli A.G."/>
            <person name="Puechmaille S.J."/>
            <person name="Fedrigo O."/>
            <person name="Jarvis E.D."/>
            <person name="Hiller M."/>
            <person name="Vernes S.C."/>
            <person name="Myers E.W."/>
            <person name="Teeling E.C."/>
        </authorList>
    </citation>
    <scope>NUCLEOTIDE SEQUENCE [LARGE SCALE GENOMIC DNA]</scope>
    <source>
        <strain evidence="16">MMyoMyo1</strain>
        <tissue evidence="16">Flight muscle</tissue>
    </source>
</reference>
<dbReference type="InterPro" id="IPR003599">
    <property type="entry name" value="Ig_sub"/>
</dbReference>
<dbReference type="Pfam" id="PF07686">
    <property type="entry name" value="V-set"/>
    <property type="match status" value="1"/>
</dbReference>
<evidence type="ECO:0000256" key="10">
    <source>
        <dbReference type="ARBA" id="ARBA00023319"/>
    </source>
</evidence>
<sequence length="613" mass="68237">MPVEMLVEIFASLPGTNLPSLTQVCTKFHRILHTNSIWRRHCREEYGVCENLKNLGMIGMSYPEVYAKLLHPFRNILGLWHLDTEHYRTLVNVVVDTLCITGWMDGPCLNTHVDGPMQFNPLFRICLTERKSATVECMEGRISRPHNHHMQIQKDRFSIQCNKTDHRRDSPTRLREEWGLVLVQEDRQVYDCLTSRRATRTTSSGQASSKPNLVLLPSFRALITVPTPTVFILFSPTRAQKPSKSEMLWLLPLLWAGSLAQDGKSYTLTVQTPVMVQEGLCVFVPCTFTPPRYYWINSPPVYGYWFPEGANKDTDAAVVTNNPDRNVKEETQGRFHLLGDPRTNNCSLDIKDARRTDNGLYFFRVEPTSYPKDKYSYIQHKLSVQVMALNHTPDILNPGPLESGRPRNLTCSVPWACERGTPPIFSWTSAAHSSLGPRTRLSSVLTLTPRPQDHGTNLTCQVHFPAAGVSVETTIQLNVTCAPQNPSPGGCLGDSAGEPRTRADVVGAAVGGAGVTALLAGCLCLIYFVVKTRRKKARTATGMDNIHTAMGPASLGHQKTPELDSPAADSTSSAGAAPTLRVEPEVYYASIRFQGKNRTQTSTEPEYSDVRTQ</sequence>
<evidence type="ECO:0000256" key="4">
    <source>
        <dbReference type="ARBA" id="ARBA00022734"/>
    </source>
</evidence>
<comment type="similarity">
    <text evidence="11">Belongs to the immunoglobulin superfamily. SIGLEC (sialic acid binding Ig-like lectin) family.</text>
</comment>
<evidence type="ECO:0000256" key="6">
    <source>
        <dbReference type="ARBA" id="ARBA00022989"/>
    </source>
</evidence>
<dbReference type="GO" id="GO:0033691">
    <property type="term" value="F:sialic acid binding"/>
    <property type="evidence" value="ECO:0007669"/>
    <property type="project" value="TreeGrafter"/>
</dbReference>
<dbReference type="InterPro" id="IPR036047">
    <property type="entry name" value="F-box-like_dom_sf"/>
</dbReference>
<evidence type="ECO:0000256" key="13">
    <source>
        <dbReference type="SAM" id="Phobius"/>
    </source>
</evidence>
<dbReference type="InterPro" id="IPR013783">
    <property type="entry name" value="Ig-like_fold"/>
</dbReference>
<feature type="transmembrane region" description="Helical" evidence="13">
    <location>
        <begin position="505"/>
        <end position="530"/>
    </location>
</feature>
<dbReference type="PROSITE" id="PS50835">
    <property type="entry name" value="IG_LIKE"/>
    <property type="match status" value="1"/>
</dbReference>
<dbReference type="PROSITE" id="PS50181">
    <property type="entry name" value="FBOX"/>
    <property type="match status" value="1"/>
</dbReference>
<keyword evidence="3" id="KW-0732">Signal</keyword>
<dbReference type="AlphaFoldDB" id="A0A7J7RFP0"/>
<feature type="region of interest" description="Disordered" evidence="12">
    <location>
        <begin position="539"/>
        <end position="579"/>
    </location>
</feature>
<evidence type="ECO:0000256" key="7">
    <source>
        <dbReference type="ARBA" id="ARBA00023136"/>
    </source>
</evidence>
<keyword evidence="8" id="KW-1015">Disulfide bond</keyword>
<dbReference type="GO" id="GO:0007155">
    <property type="term" value="P:cell adhesion"/>
    <property type="evidence" value="ECO:0007669"/>
    <property type="project" value="UniProtKB-KW"/>
</dbReference>
<dbReference type="InterPro" id="IPR001810">
    <property type="entry name" value="F-box_dom"/>
</dbReference>
<accession>A0A7J7RFP0</accession>
<evidence type="ECO:0000256" key="1">
    <source>
        <dbReference type="ARBA" id="ARBA00004479"/>
    </source>
</evidence>
<dbReference type="PANTHER" id="PTHR12035">
    <property type="entry name" value="SIALIC ACID BINDING IMMUNOGLOBULIN-LIKE LECTIN"/>
    <property type="match status" value="1"/>
</dbReference>
<evidence type="ECO:0000313" key="17">
    <source>
        <dbReference type="Proteomes" id="UP000527355"/>
    </source>
</evidence>
<proteinExistence type="inferred from homology"/>
<dbReference type="EMBL" id="JABWUV010000028">
    <property type="protein sequence ID" value="KAF6274942.1"/>
    <property type="molecule type" value="Genomic_DNA"/>
</dbReference>
<dbReference type="InterPro" id="IPR013106">
    <property type="entry name" value="Ig_V-set"/>
</dbReference>
<feature type="domain" description="F-box" evidence="14">
    <location>
        <begin position="1"/>
        <end position="41"/>
    </location>
</feature>
<keyword evidence="9" id="KW-0325">Glycoprotein</keyword>
<evidence type="ECO:0000256" key="5">
    <source>
        <dbReference type="ARBA" id="ARBA00022889"/>
    </source>
</evidence>
<evidence type="ECO:0000256" key="12">
    <source>
        <dbReference type="SAM" id="MobiDB-lite"/>
    </source>
</evidence>
<evidence type="ECO:0000313" key="16">
    <source>
        <dbReference type="EMBL" id="KAF6274942.1"/>
    </source>
</evidence>
<dbReference type="SMART" id="SM00256">
    <property type="entry name" value="FBOX"/>
    <property type="match status" value="1"/>
</dbReference>
<dbReference type="InterPro" id="IPR051036">
    <property type="entry name" value="SIGLEC"/>
</dbReference>
<evidence type="ECO:0000256" key="9">
    <source>
        <dbReference type="ARBA" id="ARBA00023180"/>
    </source>
</evidence>
<dbReference type="VEuPathDB" id="HostDB:GeneID_118649279"/>
<dbReference type="FunFam" id="2.60.40.10:FF:000912">
    <property type="entry name" value="Myeloid cell surface antigen CD33"/>
    <property type="match status" value="1"/>
</dbReference>
<dbReference type="GO" id="GO:0030246">
    <property type="term" value="F:carbohydrate binding"/>
    <property type="evidence" value="ECO:0007669"/>
    <property type="project" value="UniProtKB-KW"/>
</dbReference>
<name>A0A7J7RFP0_MYOMY</name>
<dbReference type="Gene3D" id="2.60.40.10">
    <property type="entry name" value="Immunoglobulins"/>
    <property type="match status" value="2"/>
</dbReference>
<dbReference type="Proteomes" id="UP000527355">
    <property type="component" value="Unassembled WGS sequence"/>
</dbReference>
<dbReference type="SUPFAM" id="SSF81383">
    <property type="entry name" value="F-box domain"/>
    <property type="match status" value="1"/>
</dbReference>
<evidence type="ECO:0000256" key="8">
    <source>
        <dbReference type="ARBA" id="ARBA00023157"/>
    </source>
</evidence>
<dbReference type="SMART" id="SM00409">
    <property type="entry name" value="IG"/>
    <property type="match status" value="2"/>
</dbReference>
<dbReference type="GO" id="GO:0005886">
    <property type="term" value="C:plasma membrane"/>
    <property type="evidence" value="ECO:0007669"/>
    <property type="project" value="TreeGrafter"/>
</dbReference>
<keyword evidence="6 13" id="KW-1133">Transmembrane helix</keyword>
<feature type="compositionally biased region" description="Polar residues" evidence="12">
    <location>
        <begin position="596"/>
        <end position="607"/>
    </location>
</feature>
<dbReference type="InterPro" id="IPR007110">
    <property type="entry name" value="Ig-like_dom"/>
</dbReference>